<evidence type="ECO:0000313" key="1">
    <source>
        <dbReference type="EMBL" id="KAA6408495.1"/>
    </source>
</evidence>
<sequence length="114" mass="12552">MDGLGIFGTLILKGPLFEGLGQFFLDEFQLLPRIGARNWGDATTVPVLSEKEMKRAARHKLEKVDGVLWTAASVRGLVLVKFGAREVEGARKWLGSMVKEEHSIQTKFGEGALP</sequence>
<proteinExistence type="predicted"/>
<organism evidence="1 2">
    <name type="scientific">Lasallia pustulata</name>
    <dbReference type="NCBI Taxonomy" id="136370"/>
    <lineage>
        <taxon>Eukaryota</taxon>
        <taxon>Fungi</taxon>
        <taxon>Dikarya</taxon>
        <taxon>Ascomycota</taxon>
        <taxon>Pezizomycotina</taxon>
        <taxon>Lecanoromycetes</taxon>
        <taxon>OSLEUM clade</taxon>
        <taxon>Umbilicariomycetidae</taxon>
        <taxon>Umbilicariales</taxon>
        <taxon>Umbilicariaceae</taxon>
        <taxon>Lasallia</taxon>
    </lineage>
</organism>
<dbReference type="Proteomes" id="UP000324767">
    <property type="component" value="Unassembled WGS sequence"/>
</dbReference>
<evidence type="ECO:0000313" key="2">
    <source>
        <dbReference type="Proteomes" id="UP000324767"/>
    </source>
</evidence>
<name>A0A5M8PGP9_9LECA</name>
<accession>A0A5M8PGP9</accession>
<reference evidence="1 2" key="1">
    <citation type="submission" date="2019-09" db="EMBL/GenBank/DDBJ databases">
        <title>The hologenome of the rock-dwelling lichen Lasallia pustulata.</title>
        <authorList>
            <person name="Greshake Tzovaras B."/>
            <person name="Segers F."/>
            <person name="Bicker A."/>
            <person name="Dal Grande F."/>
            <person name="Otte J."/>
            <person name="Hankeln T."/>
            <person name="Schmitt I."/>
            <person name="Ebersberger I."/>
        </authorList>
    </citation>
    <scope>NUCLEOTIDE SEQUENCE [LARGE SCALE GENOMIC DNA]</scope>
    <source>
        <strain evidence="1">A1-1</strain>
    </source>
</reference>
<comment type="caution">
    <text evidence="1">The sequence shown here is derived from an EMBL/GenBank/DDBJ whole genome shotgun (WGS) entry which is preliminary data.</text>
</comment>
<gene>
    <name evidence="1" type="ORF">FRX48_07577</name>
</gene>
<protein>
    <submittedName>
        <fullName evidence="1">Urease accessory</fullName>
    </submittedName>
</protein>
<dbReference type="OrthoDB" id="5550464at2759"/>
<dbReference type="AlphaFoldDB" id="A0A5M8PGP9"/>
<dbReference type="EMBL" id="VXIT01000013">
    <property type="protein sequence ID" value="KAA6408495.1"/>
    <property type="molecule type" value="Genomic_DNA"/>
</dbReference>